<dbReference type="CDD" id="cd01837">
    <property type="entry name" value="SGNH_plant_lipase_like"/>
    <property type="match status" value="1"/>
</dbReference>
<evidence type="ECO:0000256" key="2">
    <source>
        <dbReference type="PROSITE-ProRule" id="PRU00221"/>
    </source>
</evidence>
<dbReference type="SMART" id="SM00320">
    <property type="entry name" value="WD40"/>
    <property type="match status" value="7"/>
</dbReference>
<dbReference type="InterPro" id="IPR001087">
    <property type="entry name" value="GDSL"/>
</dbReference>
<reference evidence="4" key="1">
    <citation type="submission" date="2019-07" db="EMBL/GenBank/DDBJ databases">
        <authorList>
            <person name="Dittberner H."/>
        </authorList>
    </citation>
    <scope>NUCLEOTIDE SEQUENCE [LARGE SCALE GENOMIC DNA]</scope>
</reference>
<protein>
    <submittedName>
        <fullName evidence="4">Uncharacterized protein</fullName>
    </submittedName>
</protein>
<dbReference type="InterPro" id="IPR015943">
    <property type="entry name" value="WD40/YVTN_repeat-like_dom_sf"/>
</dbReference>
<dbReference type="InterPro" id="IPR001680">
    <property type="entry name" value="WD40_rpt"/>
</dbReference>
<dbReference type="SUPFAM" id="SSF50978">
    <property type="entry name" value="WD40 repeat-like"/>
    <property type="match status" value="1"/>
</dbReference>
<dbReference type="SUPFAM" id="SSF52266">
    <property type="entry name" value="SGNH hydrolase"/>
    <property type="match status" value="1"/>
</dbReference>
<keyword evidence="2" id="KW-0853">WD repeat</keyword>
<dbReference type="PANTHER" id="PTHR22844">
    <property type="entry name" value="F-BOX AND WD40 DOMAIN PROTEIN"/>
    <property type="match status" value="1"/>
</dbReference>
<dbReference type="AlphaFoldDB" id="A0A565BUX4"/>
<organism evidence="4 5">
    <name type="scientific">Arabis nemorensis</name>
    <dbReference type="NCBI Taxonomy" id="586526"/>
    <lineage>
        <taxon>Eukaryota</taxon>
        <taxon>Viridiplantae</taxon>
        <taxon>Streptophyta</taxon>
        <taxon>Embryophyta</taxon>
        <taxon>Tracheophyta</taxon>
        <taxon>Spermatophyta</taxon>
        <taxon>Magnoliopsida</taxon>
        <taxon>eudicotyledons</taxon>
        <taxon>Gunneridae</taxon>
        <taxon>Pentapetalae</taxon>
        <taxon>rosids</taxon>
        <taxon>malvids</taxon>
        <taxon>Brassicales</taxon>
        <taxon>Brassicaceae</taxon>
        <taxon>Arabideae</taxon>
        <taxon>Arabis</taxon>
    </lineage>
</organism>
<dbReference type="Pfam" id="PF00400">
    <property type="entry name" value="WD40"/>
    <property type="match status" value="6"/>
</dbReference>
<feature type="repeat" description="WD" evidence="2">
    <location>
        <begin position="294"/>
        <end position="326"/>
    </location>
</feature>
<accession>A0A565BUX4</accession>
<dbReference type="Proteomes" id="UP000489600">
    <property type="component" value="Unassembled WGS sequence"/>
</dbReference>
<dbReference type="PROSITE" id="PS50082">
    <property type="entry name" value="WD_REPEATS_2"/>
    <property type="match status" value="4"/>
</dbReference>
<dbReference type="EMBL" id="CABITT030000005">
    <property type="protein sequence ID" value="VVB05179.1"/>
    <property type="molecule type" value="Genomic_DNA"/>
</dbReference>
<comment type="similarity">
    <text evidence="1">Belongs to the 'GDSL' lipolytic enzyme family.</text>
</comment>
<proteinExistence type="inferred from homology"/>
<dbReference type="InterPro" id="IPR036322">
    <property type="entry name" value="WD40_repeat_dom_sf"/>
</dbReference>
<dbReference type="Gene3D" id="2.130.10.10">
    <property type="entry name" value="YVTN repeat-like/Quinoprotein amine dehydrogenase"/>
    <property type="match status" value="3"/>
</dbReference>
<keyword evidence="5" id="KW-1185">Reference proteome</keyword>
<name>A0A565BUX4_9BRAS</name>
<comment type="caution">
    <text evidence="4">The sequence shown here is derived from an EMBL/GenBank/DDBJ whole genome shotgun (WGS) entry which is preliminary data.</text>
</comment>
<dbReference type="InterPro" id="IPR036514">
    <property type="entry name" value="SGNH_hydro_sf"/>
</dbReference>
<evidence type="ECO:0000256" key="1">
    <source>
        <dbReference type="ARBA" id="ARBA00008668"/>
    </source>
</evidence>
<evidence type="ECO:0000313" key="5">
    <source>
        <dbReference type="Proteomes" id="UP000489600"/>
    </source>
</evidence>
<gene>
    <name evidence="4" type="ORF">ANE_LOCUS15623</name>
</gene>
<feature type="compositionally biased region" description="Polar residues" evidence="3">
    <location>
        <begin position="65"/>
        <end position="76"/>
    </location>
</feature>
<feature type="repeat" description="WD" evidence="2">
    <location>
        <begin position="208"/>
        <end position="246"/>
    </location>
</feature>
<dbReference type="InterPro" id="IPR035669">
    <property type="entry name" value="SGNH_plant_lipase-like"/>
</dbReference>
<feature type="compositionally biased region" description="Low complexity" evidence="3">
    <location>
        <begin position="39"/>
        <end position="52"/>
    </location>
</feature>
<feature type="repeat" description="WD" evidence="2">
    <location>
        <begin position="247"/>
        <end position="287"/>
    </location>
</feature>
<dbReference type="OrthoDB" id="674604at2759"/>
<feature type="region of interest" description="Disordered" evidence="3">
    <location>
        <begin position="39"/>
        <end position="84"/>
    </location>
</feature>
<sequence length="793" mass="87256">MHSQASSRENSQRFTKLKKVETIPNPDIYDITYVDISASDGSSSPLSKSPWSVHVDPTDAVEPPSHSSVKASVTHSTTDESENYSPNILMGSLVREEGHIYSLATSGDLLYTGSDSKNIRVWKKHVEFSSFKSNSGLVKAIVLAGDKIFTGHQDGKIRVWKNSSRDSNIFRRVGTMPNLRDFIRNSIAPSSYFNFTRRNRTSAQGFRHLDAISCLALSEDKRLLYSGSWDKTFKVWRVSDLRCLESVNAHEDAVNAVVSGFDGLVFTGSADGTVKVWRREDQAKATKHFFSETLLKQDCAVTAIAVEQSATLVYCGSSDGTVNFWERDNSMKNGGVLRGHKLAVLCLVAAGNLLFSGSADLGIRVWRRPERGAGGEHVCLSVLTGHAGPVKCLAVERDQESASGERRWIVYSGSLDRSVKMWRVSENSPPMVNQEFRSSGRVASAGDKNALAASFVFGDSLVDAGNNNYLQTLSRANSPPNGIDFKPSRGNPTGRFTNGRTIADIVGEKLGQPNYAVPYLSPNASGEAILDGVNYASGGGGILNATGSVFVNRLGMDIQVDYFSITRKQFDKLLGEDKARDYIRKRSIFSIVIGSNDFLNNYLVPFVAAQARLTQTPEAFVDDMINHLRDQLKRLYALDARKFVVGNVAPIGCIPYQKSINQLKDKQCVDLANKLALQYNARLKDLLLVELKDSFKDAHFVHANVFDLVMDLIVNYKDYGFRTASEACCGTGGRLAGILPCGPTSSLCTDRSKHVFWDPYHPSEAANLLIADKLVFGDSKFVTPFNLLHLRDL</sequence>
<feature type="repeat" description="WD" evidence="2">
    <location>
        <begin position="337"/>
        <end position="366"/>
    </location>
</feature>
<evidence type="ECO:0000256" key="3">
    <source>
        <dbReference type="SAM" id="MobiDB-lite"/>
    </source>
</evidence>
<dbReference type="GO" id="GO:0016788">
    <property type="term" value="F:hydrolase activity, acting on ester bonds"/>
    <property type="evidence" value="ECO:0007669"/>
    <property type="project" value="InterPro"/>
</dbReference>
<dbReference type="InterPro" id="IPR045182">
    <property type="entry name" value="JINGUBANG-like"/>
</dbReference>
<dbReference type="PANTHER" id="PTHR22844:SF334">
    <property type="entry name" value="PROTEIN JINGUBANG-LIKE"/>
    <property type="match status" value="1"/>
</dbReference>
<dbReference type="PROSITE" id="PS50294">
    <property type="entry name" value="WD_REPEATS_REGION"/>
    <property type="match status" value="2"/>
</dbReference>
<dbReference type="Pfam" id="PF00657">
    <property type="entry name" value="Lipase_GDSL"/>
    <property type="match status" value="1"/>
</dbReference>
<dbReference type="CDD" id="cd00200">
    <property type="entry name" value="WD40"/>
    <property type="match status" value="1"/>
</dbReference>
<dbReference type="FunFam" id="2.130.10.10:FF:000775">
    <property type="entry name" value="BnaA09g28200D protein"/>
    <property type="match status" value="1"/>
</dbReference>
<dbReference type="Gene3D" id="3.40.50.1110">
    <property type="entry name" value="SGNH hydrolase"/>
    <property type="match status" value="1"/>
</dbReference>
<evidence type="ECO:0000313" key="4">
    <source>
        <dbReference type="EMBL" id="VVB05179.1"/>
    </source>
</evidence>